<accession>A0ABQ9FU13</accession>
<dbReference type="PANTHER" id="PTHR38564:SF2">
    <property type="entry name" value="WU:FC46H12 PRECURSOR"/>
    <property type="match status" value="1"/>
</dbReference>
<keyword evidence="1" id="KW-0812">Transmembrane</keyword>
<dbReference type="PANTHER" id="PTHR38564">
    <property type="entry name" value="SI:CH73-250A16.5-RELATED"/>
    <property type="match status" value="1"/>
</dbReference>
<keyword evidence="1" id="KW-1133">Transmembrane helix</keyword>
<keyword evidence="1" id="KW-0472">Membrane</keyword>
<feature type="transmembrane region" description="Helical" evidence="1">
    <location>
        <begin position="34"/>
        <end position="55"/>
    </location>
</feature>
<sequence>MSGIKFKQPYGKLEKNKKGKKCCSCLSRCCCVKLVAGIVGALVVILGLLVGIFTLNNPIHASCTVHWSFGISCSYVRTKIIDQIKLWNGPAGCEKGGEKCLYKLVSNSGNTLKATHETPKAHYVDDLTFTFDTEGNTCNVQGHSTSRIWYAVLDYGTNYCNLENLITGSGLNKAKGYTEQTSNGECTQYSSSNCDKY</sequence>
<dbReference type="Proteomes" id="UP001217089">
    <property type="component" value="Unassembled WGS sequence"/>
</dbReference>
<comment type="caution">
    <text evidence="2">The sequence shown here is derived from an EMBL/GenBank/DDBJ whole genome shotgun (WGS) entry which is preliminary data.</text>
</comment>
<dbReference type="Pfam" id="PF07386">
    <property type="entry name" value="DUF1499"/>
    <property type="match status" value="1"/>
</dbReference>
<dbReference type="EMBL" id="JARBDR010000141">
    <property type="protein sequence ID" value="KAJ8320705.1"/>
    <property type="molecule type" value="Genomic_DNA"/>
</dbReference>
<evidence type="ECO:0000256" key="1">
    <source>
        <dbReference type="SAM" id="Phobius"/>
    </source>
</evidence>
<organism evidence="2 3">
    <name type="scientific">Tegillarca granosa</name>
    <name type="common">Malaysian cockle</name>
    <name type="synonym">Anadara granosa</name>
    <dbReference type="NCBI Taxonomy" id="220873"/>
    <lineage>
        <taxon>Eukaryota</taxon>
        <taxon>Metazoa</taxon>
        <taxon>Spiralia</taxon>
        <taxon>Lophotrochozoa</taxon>
        <taxon>Mollusca</taxon>
        <taxon>Bivalvia</taxon>
        <taxon>Autobranchia</taxon>
        <taxon>Pteriomorphia</taxon>
        <taxon>Arcoida</taxon>
        <taxon>Arcoidea</taxon>
        <taxon>Arcidae</taxon>
        <taxon>Tegillarca</taxon>
    </lineage>
</organism>
<evidence type="ECO:0000313" key="3">
    <source>
        <dbReference type="Proteomes" id="UP001217089"/>
    </source>
</evidence>
<keyword evidence="3" id="KW-1185">Reference proteome</keyword>
<protein>
    <submittedName>
        <fullName evidence="2">Uncharacterized protein</fullName>
    </submittedName>
</protein>
<dbReference type="InterPro" id="IPR010865">
    <property type="entry name" value="DUF1499"/>
</dbReference>
<name>A0ABQ9FU13_TEGGR</name>
<proteinExistence type="predicted"/>
<evidence type="ECO:0000313" key="2">
    <source>
        <dbReference type="EMBL" id="KAJ8320705.1"/>
    </source>
</evidence>
<reference evidence="2 3" key="1">
    <citation type="submission" date="2022-12" db="EMBL/GenBank/DDBJ databases">
        <title>Chromosome-level genome of Tegillarca granosa.</title>
        <authorList>
            <person name="Kim J."/>
        </authorList>
    </citation>
    <scope>NUCLEOTIDE SEQUENCE [LARGE SCALE GENOMIC DNA]</scope>
    <source>
        <strain evidence="2">Teg-2019</strain>
        <tissue evidence="2">Adductor muscle</tissue>
    </source>
</reference>
<gene>
    <name evidence="2" type="ORF">KUTeg_002292</name>
</gene>